<keyword evidence="2" id="KW-0732">Signal</keyword>
<reference evidence="6" key="1">
    <citation type="submission" date="2020-04" db="EMBL/GenBank/DDBJ databases">
        <authorList>
            <person name="Alioto T."/>
            <person name="Alioto T."/>
            <person name="Gomez Garrido J."/>
        </authorList>
    </citation>
    <scope>NUCLEOTIDE SEQUENCE</scope>
    <source>
        <strain evidence="6">A484AB</strain>
    </source>
</reference>
<dbReference type="InterPro" id="IPR000477">
    <property type="entry name" value="RT_dom"/>
</dbReference>
<evidence type="ECO:0000256" key="4">
    <source>
        <dbReference type="ARBA" id="ARBA00023157"/>
    </source>
</evidence>
<dbReference type="InterPro" id="IPR001881">
    <property type="entry name" value="EGF-like_Ca-bd_dom"/>
</dbReference>
<dbReference type="AlphaFoldDB" id="A0A6S7JJQ8"/>
<dbReference type="Pfam" id="PF12947">
    <property type="entry name" value="EGF_3"/>
    <property type="match status" value="1"/>
</dbReference>
<comment type="caution">
    <text evidence="5">Lacks conserved residue(s) required for the propagation of feature annotation.</text>
</comment>
<name>A0A6S7JJQ8_PARCT</name>
<organism evidence="6 7">
    <name type="scientific">Paramuricea clavata</name>
    <name type="common">Red gorgonian</name>
    <name type="synonym">Violescent sea-whip</name>
    <dbReference type="NCBI Taxonomy" id="317549"/>
    <lineage>
        <taxon>Eukaryota</taxon>
        <taxon>Metazoa</taxon>
        <taxon>Cnidaria</taxon>
        <taxon>Anthozoa</taxon>
        <taxon>Octocorallia</taxon>
        <taxon>Malacalcyonacea</taxon>
        <taxon>Plexauridae</taxon>
        <taxon>Paramuricea</taxon>
    </lineage>
</organism>
<dbReference type="SUPFAM" id="SSF56672">
    <property type="entry name" value="DNA/RNA polymerases"/>
    <property type="match status" value="1"/>
</dbReference>
<dbReference type="PROSITE" id="PS00010">
    <property type="entry name" value="ASX_HYDROXYL"/>
    <property type="match status" value="1"/>
</dbReference>
<dbReference type="InterPro" id="IPR024731">
    <property type="entry name" value="NELL2-like_EGF"/>
</dbReference>
<dbReference type="PANTHER" id="PTHR33332">
    <property type="entry name" value="REVERSE TRANSCRIPTASE DOMAIN-CONTAINING PROTEIN"/>
    <property type="match status" value="1"/>
</dbReference>
<keyword evidence="7" id="KW-1185">Reference proteome</keyword>
<keyword evidence="1 5" id="KW-0245">EGF-like domain</keyword>
<dbReference type="InterPro" id="IPR043502">
    <property type="entry name" value="DNA/RNA_pol_sf"/>
</dbReference>
<dbReference type="SMART" id="SM00179">
    <property type="entry name" value="EGF_CA"/>
    <property type="match status" value="1"/>
</dbReference>
<dbReference type="GO" id="GO:0005509">
    <property type="term" value="F:calcium ion binding"/>
    <property type="evidence" value="ECO:0007669"/>
    <property type="project" value="InterPro"/>
</dbReference>
<dbReference type="PROSITE" id="PS50026">
    <property type="entry name" value="EGF_3"/>
    <property type="match status" value="1"/>
</dbReference>
<keyword evidence="6" id="KW-0695">RNA-directed DNA polymerase</keyword>
<accession>A0A6S7JJQ8</accession>
<dbReference type="InterPro" id="IPR000152">
    <property type="entry name" value="EGF-type_Asp/Asn_hydroxyl_site"/>
</dbReference>
<evidence type="ECO:0000256" key="3">
    <source>
        <dbReference type="ARBA" id="ARBA00022737"/>
    </source>
</evidence>
<dbReference type="EMBL" id="CACRXK020017292">
    <property type="protein sequence ID" value="CAB4031011.1"/>
    <property type="molecule type" value="Genomic_DNA"/>
</dbReference>
<dbReference type="Proteomes" id="UP001152795">
    <property type="component" value="Unassembled WGS sequence"/>
</dbReference>
<keyword evidence="3" id="KW-0677">Repeat</keyword>
<evidence type="ECO:0000256" key="1">
    <source>
        <dbReference type="ARBA" id="ARBA00022536"/>
    </source>
</evidence>
<dbReference type="InterPro" id="IPR000742">
    <property type="entry name" value="EGF"/>
</dbReference>
<comment type="caution">
    <text evidence="6">The sequence shown here is derived from an EMBL/GenBank/DDBJ whole genome shotgun (WGS) entry which is preliminary data.</text>
</comment>
<keyword evidence="6" id="KW-0548">Nucleotidyltransferase</keyword>
<dbReference type="InterPro" id="IPR018097">
    <property type="entry name" value="EGF_Ca-bd_CS"/>
</dbReference>
<evidence type="ECO:0000313" key="6">
    <source>
        <dbReference type="EMBL" id="CAB4031011.1"/>
    </source>
</evidence>
<sequence>FTSVSTRIFYDEPNTTSRQQTGYLTSQFVKRRLFTIALSYERYTKKMKLRDNNKGKYKILAAAHPGIVSDVVITGYLEKTWRGSDLKDDDSVMWRSINRDLTSSLAKNVIFKYIQTRAEDKSSYIRYNTNADVHDLICCYRSMCIVVVSSSSNESCIFDISYMMAMNVMPGCLDEYDCFLMDQSGYLFVNLNEHHPLVHVTEKFSWIPKQLVETHRILKPRWCLSLISNLKFAKKLHYIENFQSPPAFNARKYFGLKGLINSIMNTFTKITCPAFDRINHNILIAKLIALGVRRCLIPWICDFLSNRRQAVKINESRSEWAYVNGGVPQGTKLGPILFLVMINDLKMKSLNSSHWKYVDDVTISEVIKETEESRLQTELNELQQWACENDMKLNGLKCKEMVISFLRQSDNYTPLHINDQQLKLVTSFKILAPTTNASLVNAALSDHKTWNSTKVPECEKVCNAAQRIGLKFNLDLNTLIPVLTDVIKIEIKKNLQQTMYNTLGEKLENNIHGINFKQNSITTTIQGSSMAEIYGKLDKINDAIASRTFSIDIPENGGRKTIIPKQLFVLDVNECLTNVNDCHINATCFDTEDYYNCSCKSGFFGNGRNCK</sequence>
<dbReference type="SUPFAM" id="SSF57196">
    <property type="entry name" value="EGF/Laminin"/>
    <property type="match status" value="1"/>
</dbReference>
<evidence type="ECO:0000313" key="7">
    <source>
        <dbReference type="Proteomes" id="UP001152795"/>
    </source>
</evidence>
<dbReference type="PROSITE" id="PS50878">
    <property type="entry name" value="RT_POL"/>
    <property type="match status" value="1"/>
</dbReference>
<keyword evidence="4" id="KW-1015">Disulfide bond</keyword>
<gene>
    <name evidence="6" type="ORF">PACLA_8A067228</name>
</gene>
<dbReference type="CDD" id="cd00054">
    <property type="entry name" value="EGF_CA"/>
    <property type="match status" value="1"/>
</dbReference>
<dbReference type="PROSITE" id="PS01187">
    <property type="entry name" value="EGF_CA"/>
    <property type="match status" value="1"/>
</dbReference>
<proteinExistence type="predicted"/>
<dbReference type="FunFam" id="2.10.25.10:FF:000038">
    <property type="entry name" value="Fibrillin 2"/>
    <property type="match status" value="1"/>
</dbReference>
<dbReference type="Pfam" id="PF00078">
    <property type="entry name" value="RVT_1"/>
    <property type="match status" value="1"/>
</dbReference>
<keyword evidence="6" id="KW-0808">Transferase</keyword>
<dbReference type="GO" id="GO:0003964">
    <property type="term" value="F:RNA-directed DNA polymerase activity"/>
    <property type="evidence" value="ECO:0007669"/>
    <property type="project" value="UniProtKB-KW"/>
</dbReference>
<feature type="non-terminal residue" evidence="6">
    <location>
        <position position="611"/>
    </location>
</feature>
<evidence type="ECO:0000256" key="5">
    <source>
        <dbReference type="PROSITE-ProRule" id="PRU00076"/>
    </source>
</evidence>
<feature type="non-terminal residue" evidence="6">
    <location>
        <position position="1"/>
    </location>
</feature>
<dbReference type="Gene3D" id="2.10.25.10">
    <property type="entry name" value="Laminin"/>
    <property type="match status" value="1"/>
</dbReference>
<protein>
    <submittedName>
        <fullName evidence="6">RNA-directed DNA polymerase from mobile element jockey</fullName>
    </submittedName>
</protein>
<evidence type="ECO:0000256" key="2">
    <source>
        <dbReference type="ARBA" id="ARBA00022729"/>
    </source>
</evidence>